<evidence type="ECO:0000313" key="1">
    <source>
        <dbReference type="EMBL" id="SER90367.1"/>
    </source>
</evidence>
<keyword evidence="2" id="KW-1185">Reference proteome</keyword>
<evidence type="ECO:0000313" key="2">
    <source>
        <dbReference type="Proteomes" id="UP000199352"/>
    </source>
</evidence>
<gene>
    <name evidence="1" type="ORF">SAMN05216188_11771</name>
</gene>
<protein>
    <submittedName>
        <fullName evidence="1">Uncharacterized protein</fullName>
    </submittedName>
</protein>
<dbReference type="Proteomes" id="UP000199352">
    <property type="component" value="Unassembled WGS sequence"/>
</dbReference>
<dbReference type="AlphaFoldDB" id="A0A1H9SZW3"/>
<name>A0A1H9SZW3_9PSEU</name>
<proteinExistence type="predicted"/>
<accession>A0A1H9SZW3</accession>
<sequence>MLRMTATDPSASFPSDLVEREFDQSQLNAVWPTDITYLSRGEGEMFPVRDTGRALRRALGYSVAEHIGADMVTEVIEAAVAACSGNC</sequence>
<dbReference type="EMBL" id="FOFR01000017">
    <property type="protein sequence ID" value="SER90367.1"/>
    <property type="molecule type" value="Genomic_DNA"/>
</dbReference>
<reference evidence="2" key="1">
    <citation type="submission" date="2016-10" db="EMBL/GenBank/DDBJ databases">
        <authorList>
            <person name="Varghese N."/>
            <person name="Submissions S."/>
        </authorList>
    </citation>
    <scope>NUCLEOTIDE SEQUENCE [LARGE SCALE GENOMIC DNA]</scope>
    <source>
        <strain evidence="2">CGMCC 4.3525</strain>
    </source>
</reference>
<organism evidence="1 2">
    <name type="scientific">Lentzea xinjiangensis</name>
    <dbReference type="NCBI Taxonomy" id="402600"/>
    <lineage>
        <taxon>Bacteria</taxon>
        <taxon>Bacillati</taxon>
        <taxon>Actinomycetota</taxon>
        <taxon>Actinomycetes</taxon>
        <taxon>Pseudonocardiales</taxon>
        <taxon>Pseudonocardiaceae</taxon>
        <taxon>Lentzea</taxon>
    </lineage>
</organism>
<dbReference type="STRING" id="402600.SAMN05216188_11771"/>